<keyword evidence="2 6" id="KW-0560">Oxidoreductase</keyword>
<dbReference type="EC" id="1.2.1.3" evidence="3"/>
<comment type="catalytic activity">
    <reaction evidence="4">
        <text>an aldehyde + NAD(+) + H2O = a carboxylate + NADH + 2 H(+)</text>
        <dbReference type="Rhea" id="RHEA:16185"/>
        <dbReference type="ChEBI" id="CHEBI:15377"/>
        <dbReference type="ChEBI" id="CHEBI:15378"/>
        <dbReference type="ChEBI" id="CHEBI:17478"/>
        <dbReference type="ChEBI" id="CHEBI:29067"/>
        <dbReference type="ChEBI" id="CHEBI:57540"/>
        <dbReference type="ChEBI" id="CHEBI:57945"/>
        <dbReference type="EC" id="1.2.1.3"/>
    </reaction>
</comment>
<evidence type="ECO:0000256" key="4">
    <source>
        <dbReference type="ARBA" id="ARBA00049194"/>
    </source>
</evidence>
<evidence type="ECO:0000256" key="1">
    <source>
        <dbReference type="ARBA" id="ARBA00009986"/>
    </source>
</evidence>
<dbReference type="Proteomes" id="UP000038010">
    <property type="component" value="Unassembled WGS sequence"/>
</dbReference>
<organism evidence="8 9">
    <name type="scientific">Cyphellophora attinorum</name>
    <dbReference type="NCBI Taxonomy" id="1664694"/>
    <lineage>
        <taxon>Eukaryota</taxon>
        <taxon>Fungi</taxon>
        <taxon>Dikarya</taxon>
        <taxon>Ascomycota</taxon>
        <taxon>Pezizomycotina</taxon>
        <taxon>Eurotiomycetes</taxon>
        <taxon>Chaetothyriomycetidae</taxon>
        <taxon>Chaetothyriales</taxon>
        <taxon>Cyphellophoraceae</taxon>
        <taxon>Cyphellophora</taxon>
    </lineage>
</organism>
<evidence type="ECO:0000256" key="6">
    <source>
        <dbReference type="RuleBase" id="RU003345"/>
    </source>
</evidence>
<protein>
    <recommendedName>
        <fullName evidence="3">aldehyde dehydrogenase (NAD(+))</fullName>
        <ecNumber evidence="3">1.2.1.3</ecNumber>
    </recommendedName>
</protein>
<dbReference type="Gene3D" id="3.40.309.10">
    <property type="entry name" value="Aldehyde Dehydrogenase, Chain A, domain 2"/>
    <property type="match status" value="1"/>
</dbReference>
<comment type="similarity">
    <text evidence="1 6">Belongs to the aldehyde dehydrogenase family.</text>
</comment>
<dbReference type="STRING" id="1664694.A0A0N1P0B3"/>
<evidence type="ECO:0000313" key="8">
    <source>
        <dbReference type="EMBL" id="KPI41973.1"/>
    </source>
</evidence>
<dbReference type="PROSITE" id="PS00687">
    <property type="entry name" value="ALDEHYDE_DEHYDR_GLU"/>
    <property type="match status" value="1"/>
</dbReference>
<dbReference type="SUPFAM" id="SSF53720">
    <property type="entry name" value="ALDH-like"/>
    <property type="match status" value="1"/>
</dbReference>
<evidence type="ECO:0000256" key="5">
    <source>
        <dbReference type="PROSITE-ProRule" id="PRU10007"/>
    </source>
</evidence>
<dbReference type="InterPro" id="IPR016162">
    <property type="entry name" value="Ald_DH_N"/>
</dbReference>
<dbReference type="VEuPathDB" id="FungiDB:AB675_5411"/>
<dbReference type="InterPro" id="IPR029510">
    <property type="entry name" value="Ald_DH_CS_GLU"/>
</dbReference>
<evidence type="ECO:0000256" key="2">
    <source>
        <dbReference type="ARBA" id="ARBA00023002"/>
    </source>
</evidence>
<feature type="active site" evidence="5">
    <location>
        <position position="253"/>
    </location>
</feature>
<dbReference type="GO" id="GO:0004029">
    <property type="term" value="F:aldehyde dehydrogenase (NAD+) activity"/>
    <property type="evidence" value="ECO:0007669"/>
    <property type="project" value="UniProtKB-EC"/>
</dbReference>
<sequence>MGSMAPATPEVKLLINGKFVDASDGGIFDLHSPYSGKLVGRIAEATAADVDSAVNAASKAFPAWSALSPAARGAPLAKLASLISDSKDTFAKLEAQSIGRATADFFDAHYASMQFGYFAQAAYATGHSSLNTPGFLNFSLRQPFGVVAAIIPWNAPLVFLSKKLGPALAAGNTVILKTSEKAPLSSDYVAKMLDQAGFPPGVVNVLHGHGQVSGEAICRHMRIRAVSFTGSVMTGRRIMRAAADTNFKRVILELGGKSPVVVFEDADLAAAAKETAFSILLNSGQTCMANSRVYVHDAVAAEFVKLFEEQIRSRKVGDPELSSTSFGTLADKGQWERVTSFVEKGRKELQQEGAVFLAAIPDVPEDSQLMKDEIFGPVVCINSFSDEAKVLAQCNDTEYGLYAAVYTKDLDRGMRVAKALESGMVGVNCTSPTGAWDLPFGGYKQSGVGREGFLDSLNDWLENKSVFMRVKGLESAAAASGPLGR</sequence>
<keyword evidence="9" id="KW-1185">Reference proteome</keyword>
<evidence type="ECO:0000313" key="9">
    <source>
        <dbReference type="Proteomes" id="UP000038010"/>
    </source>
</evidence>
<dbReference type="AlphaFoldDB" id="A0A0N1P0B3"/>
<dbReference type="RefSeq" id="XP_018001936.1">
    <property type="nucleotide sequence ID" value="XM_018145620.1"/>
</dbReference>
<comment type="caution">
    <text evidence="8">The sequence shown here is derived from an EMBL/GenBank/DDBJ whole genome shotgun (WGS) entry which is preliminary data.</text>
</comment>
<dbReference type="InterPro" id="IPR016161">
    <property type="entry name" value="Ald_DH/histidinol_DH"/>
</dbReference>
<evidence type="ECO:0000259" key="7">
    <source>
        <dbReference type="Pfam" id="PF00171"/>
    </source>
</evidence>
<accession>A0A0N1P0B3</accession>
<dbReference type="PANTHER" id="PTHR11699">
    <property type="entry name" value="ALDEHYDE DEHYDROGENASE-RELATED"/>
    <property type="match status" value="1"/>
</dbReference>
<dbReference type="InterPro" id="IPR016160">
    <property type="entry name" value="Ald_DH_CS_CYS"/>
</dbReference>
<dbReference type="InterPro" id="IPR015590">
    <property type="entry name" value="Aldehyde_DH_dom"/>
</dbReference>
<feature type="domain" description="Aldehyde dehydrogenase" evidence="7">
    <location>
        <begin position="20"/>
        <end position="466"/>
    </location>
</feature>
<dbReference type="FunFam" id="3.40.605.10:FF:000001">
    <property type="entry name" value="Aldehyde dehydrogenase 1"/>
    <property type="match status" value="1"/>
</dbReference>
<name>A0A0N1P0B3_9EURO</name>
<dbReference type="PROSITE" id="PS00070">
    <property type="entry name" value="ALDEHYDE_DEHYDR_CYS"/>
    <property type="match status" value="1"/>
</dbReference>
<reference evidence="8 9" key="1">
    <citation type="submission" date="2015-06" db="EMBL/GenBank/DDBJ databases">
        <title>Draft genome of the ant-associated black yeast Phialophora attae CBS 131958.</title>
        <authorList>
            <person name="Moreno L.F."/>
            <person name="Stielow B.J."/>
            <person name="de Hoog S."/>
            <person name="Vicente V.A."/>
            <person name="Weiss V.A."/>
            <person name="de Vries M."/>
            <person name="Cruz L.M."/>
            <person name="Souza E.M."/>
        </authorList>
    </citation>
    <scope>NUCLEOTIDE SEQUENCE [LARGE SCALE GENOMIC DNA]</scope>
    <source>
        <strain evidence="8 9">CBS 131958</strain>
    </source>
</reference>
<dbReference type="OrthoDB" id="310895at2759"/>
<proteinExistence type="inferred from homology"/>
<dbReference type="Pfam" id="PF00171">
    <property type="entry name" value="Aldedh"/>
    <property type="match status" value="1"/>
</dbReference>
<dbReference type="EMBL" id="LFJN01000008">
    <property type="protein sequence ID" value="KPI41973.1"/>
    <property type="molecule type" value="Genomic_DNA"/>
</dbReference>
<dbReference type="Gene3D" id="3.40.605.10">
    <property type="entry name" value="Aldehyde Dehydrogenase, Chain A, domain 1"/>
    <property type="match status" value="1"/>
</dbReference>
<dbReference type="InterPro" id="IPR016163">
    <property type="entry name" value="Ald_DH_C"/>
</dbReference>
<gene>
    <name evidence="8" type="ORF">AB675_5411</name>
</gene>
<evidence type="ECO:0000256" key="3">
    <source>
        <dbReference type="ARBA" id="ARBA00024226"/>
    </source>
</evidence>
<dbReference type="GeneID" id="28737500"/>